<dbReference type="GO" id="GO:0001558">
    <property type="term" value="P:regulation of cell growth"/>
    <property type="evidence" value="ECO:0007669"/>
    <property type="project" value="EnsemblFungi"/>
</dbReference>
<keyword evidence="1" id="KW-0677">Repeat</keyword>
<dbReference type="InterPro" id="IPR036770">
    <property type="entry name" value="Ankyrin_rpt-contain_sf"/>
</dbReference>
<dbReference type="EMBL" id="HE612867">
    <property type="protein sequence ID" value="CCE65550.1"/>
    <property type="molecule type" value="Genomic_DNA"/>
</dbReference>
<protein>
    <submittedName>
        <fullName evidence="5">Uncharacterized protein</fullName>
    </submittedName>
</protein>
<dbReference type="GO" id="GO:0005886">
    <property type="term" value="C:plasma membrane"/>
    <property type="evidence" value="ECO:0007669"/>
    <property type="project" value="EnsemblFungi"/>
</dbReference>
<dbReference type="HOGENOM" id="CLU_036011_0_0_1"/>
<proteinExistence type="predicted"/>
<dbReference type="Proteomes" id="UP000005666">
    <property type="component" value="Chromosome 12"/>
</dbReference>
<dbReference type="OMA" id="MGHDRHE"/>
<dbReference type="OrthoDB" id="823504at2759"/>
<dbReference type="Pfam" id="PF12796">
    <property type="entry name" value="Ank_2"/>
    <property type="match status" value="1"/>
</dbReference>
<dbReference type="STRING" id="1071381.G8C072"/>
<evidence type="ECO:0000313" key="5">
    <source>
        <dbReference type="EMBL" id="CCE65550.1"/>
    </source>
</evidence>
<keyword evidence="6" id="KW-1185">Reference proteome</keyword>
<dbReference type="Gene3D" id="1.25.40.20">
    <property type="entry name" value="Ankyrin repeat-containing domain"/>
    <property type="match status" value="1"/>
</dbReference>
<feature type="region of interest" description="Disordered" evidence="4">
    <location>
        <begin position="534"/>
        <end position="556"/>
    </location>
</feature>
<dbReference type="eggNOG" id="KOG0504">
    <property type="taxonomic scope" value="Eukaryota"/>
</dbReference>
<dbReference type="SUPFAM" id="SSF48403">
    <property type="entry name" value="Ankyrin repeat"/>
    <property type="match status" value="1"/>
</dbReference>
<keyword evidence="2 3" id="KW-0040">ANK repeat</keyword>
<feature type="repeat" description="ANK" evidence="3">
    <location>
        <begin position="141"/>
        <end position="173"/>
    </location>
</feature>
<gene>
    <name evidence="5" type="primary">TPHA0L01980</name>
    <name evidence="5" type="ordered locus">TPHA_0L01980</name>
</gene>
<dbReference type="InterPro" id="IPR002110">
    <property type="entry name" value="Ankyrin_rpt"/>
</dbReference>
<dbReference type="GO" id="GO:0030950">
    <property type="term" value="P:establishment or maintenance of actin cytoskeleton polarity"/>
    <property type="evidence" value="ECO:0007669"/>
    <property type="project" value="EnsemblFungi"/>
</dbReference>
<evidence type="ECO:0000256" key="2">
    <source>
        <dbReference type="ARBA" id="ARBA00023043"/>
    </source>
</evidence>
<evidence type="ECO:0000256" key="3">
    <source>
        <dbReference type="PROSITE-ProRule" id="PRU00023"/>
    </source>
</evidence>
<dbReference type="GeneID" id="11531786"/>
<reference evidence="5 6" key="1">
    <citation type="journal article" date="2011" name="Proc. Natl. Acad. Sci. U.S.A.">
        <title>Evolutionary erosion of yeast sex chromosomes by mating-type switching accidents.</title>
        <authorList>
            <person name="Gordon J.L."/>
            <person name="Armisen D."/>
            <person name="Proux-Wera E."/>
            <person name="Oheigeartaigh S.S."/>
            <person name="Byrne K.P."/>
            <person name="Wolfe K.H."/>
        </authorList>
    </citation>
    <scope>NUCLEOTIDE SEQUENCE [LARGE SCALE GENOMIC DNA]</scope>
    <source>
        <strain evidence="6">ATCC 24235 / CBS 4417 / NBRC 1672 / NRRL Y-8282 / UCD 70-5</strain>
    </source>
</reference>
<dbReference type="AlphaFoldDB" id="G8C072"/>
<dbReference type="GO" id="GO:0031932">
    <property type="term" value="C:TORC2 complex"/>
    <property type="evidence" value="ECO:0007669"/>
    <property type="project" value="EnsemblFungi"/>
</dbReference>
<evidence type="ECO:0000256" key="1">
    <source>
        <dbReference type="ARBA" id="ARBA00022737"/>
    </source>
</evidence>
<dbReference type="KEGG" id="tpf:TPHA_0L01980"/>
<dbReference type="PROSITE" id="PS50088">
    <property type="entry name" value="ANK_REPEAT"/>
    <property type="match status" value="2"/>
</dbReference>
<evidence type="ECO:0000256" key="4">
    <source>
        <dbReference type="SAM" id="MobiDB-lite"/>
    </source>
</evidence>
<organism evidence="5 6">
    <name type="scientific">Tetrapisispora phaffii (strain ATCC 24235 / CBS 4417 / NBRC 1672 / NRRL Y-8282 / UCD 70-5)</name>
    <name type="common">Yeast</name>
    <name type="synonym">Fabospora phaffii</name>
    <dbReference type="NCBI Taxonomy" id="1071381"/>
    <lineage>
        <taxon>Eukaryota</taxon>
        <taxon>Fungi</taxon>
        <taxon>Dikarya</taxon>
        <taxon>Ascomycota</taxon>
        <taxon>Saccharomycotina</taxon>
        <taxon>Saccharomycetes</taxon>
        <taxon>Saccharomycetales</taxon>
        <taxon>Saccharomycetaceae</taxon>
        <taxon>Tetrapisispora</taxon>
    </lineage>
</organism>
<name>G8C072_TETPH</name>
<dbReference type="SMART" id="SM00248">
    <property type="entry name" value="ANK"/>
    <property type="match status" value="4"/>
</dbReference>
<dbReference type="PROSITE" id="PS50297">
    <property type="entry name" value="ANK_REP_REGION"/>
    <property type="match status" value="1"/>
</dbReference>
<dbReference type="RefSeq" id="XP_003687984.1">
    <property type="nucleotide sequence ID" value="XM_003687936.1"/>
</dbReference>
<feature type="repeat" description="ANK" evidence="3">
    <location>
        <begin position="108"/>
        <end position="140"/>
    </location>
</feature>
<sequence>MLRDPSIRLRKAIIEGNVLIVKRLLRRFPELLTNINPDNGWSSLHYASFNGRYLICAFLIQMGHDRHEILKTFEQDTCVHLAILNGHEQTAHLLLQHFPQFINKKGKFGRTPVHIACLHDYNQCLSLLIGVGAQLALADDNGDIPLHICLAHGSINCLRVLILEGDSRNEQTRNKDGWKPIDVAKTFELKNLYKTLLKDVHASGINKMSTYQPFRTPVLPQKSTFEDGPSPIYSLNSPTVSLYSQANVLNNLSRISNGRRASIANNITTSLSNGGSGNTESKEDLVLPSGLNSNISNSFINKSSTKSPIARAASFTSLLTSVDPIFGKGSSKSGRGDSITKRDIHVSNTNATNFNGLKLDKPLTGSPYNLSSRKSLNYLRETEGNPLNTNHDELTQTIFKSNSNTNLFSKYLTSRNNEKENAPLLLKNNSSNSDSRSIKNDNNIYESTIDNINTTSSLKPSHNIYYKKNIEKGEDSTNLAQGLNGSNLSINSKSKTPKEKPILHRIDTSDLRVSSAGSARRKMSLLNISVAKLRKDDTDSTPSSDEEQEVNNTQLH</sequence>
<dbReference type="PANTHER" id="PTHR24198:SF169">
    <property type="entry name" value="NON-SPECIFIC SERINE_THREONINE PROTEIN KINASE"/>
    <property type="match status" value="1"/>
</dbReference>
<accession>G8C072</accession>
<dbReference type="PANTHER" id="PTHR24198">
    <property type="entry name" value="ANKYRIN REPEAT AND PROTEIN KINASE DOMAIN-CONTAINING PROTEIN"/>
    <property type="match status" value="1"/>
</dbReference>
<evidence type="ECO:0000313" key="6">
    <source>
        <dbReference type="Proteomes" id="UP000005666"/>
    </source>
</evidence>